<dbReference type="RefSeq" id="XP_001589526.1">
    <property type="nucleotide sequence ID" value="XM_001589476.1"/>
</dbReference>
<dbReference type="SMART" id="SM00184">
    <property type="entry name" value="RING"/>
    <property type="match status" value="1"/>
</dbReference>
<dbReference type="SUPFAM" id="SSF57850">
    <property type="entry name" value="RING/U-box"/>
    <property type="match status" value="1"/>
</dbReference>
<dbReference type="Pfam" id="PF13639">
    <property type="entry name" value="zf-RING_2"/>
    <property type="match status" value="1"/>
</dbReference>
<dbReference type="InterPro" id="IPR001841">
    <property type="entry name" value="Znf_RING"/>
</dbReference>
<accession>A0A1D9QM27</accession>
<sequence length="494" mass="57718">MCLRAICHYEFCNQQPYSYVVYTCVDAYKGKCKSIHSSTYTVQDFCPECYMLNDPRLSEGCNPDSLKGFEERWKFELAHFEELNALEDIDGIFARAEAYKKERVKEEGERESLFVFCSEILNRDVIRHLERLVNERLLMYFWSNVLNGRGDDISRERRLTILQLHQALQYARLFTSIQRRARAMQETGKLRNSINAGAPWITTVVTDPALLQDDCGICKMEPLSSMKVVELPCNHTYHEECLKKCVEILTCPYCRSKEARGEEPRLAVPTAGPIPDWLFAIHPFQRRDLPRPSLTWKETEALTDIYNDALNKVAKSSEPLHLLYRIIAGTRQRIDTLERKIEGSFFDNIRKNSHHLTESQIGRIRQAQGHNEERSVEVDYYARKHFEALGKTNDFDDTDFVHRNNLYQEWIYAKYLDSDEKKKQASGKTLDRYYSTLKFLSSDDVKELSSLRVDEEEAARAFYEAVDQWRVAIYAKQTAEENWTIFFGENEDEG</sequence>
<evidence type="ECO:0000313" key="3">
    <source>
        <dbReference type="EMBL" id="APA15872.1"/>
    </source>
</evidence>
<feature type="domain" description="RING-type" evidence="2">
    <location>
        <begin position="215"/>
        <end position="255"/>
    </location>
</feature>
<dbReference type="AlphaFoldDB" id="A0A1D9QM27"/>
<name>A0A1D9QM27_SCLS1</name>
<dbReference type="OrthoDB" id="8062037at2759"/>
<dbReference type="Gene3D" id="3.30.40.10">
    <property type="entry name" value="Zinc/RING finger domain, C3HC4 (zinc finger)"/>
    <property type="match status" value="1"/>
</dbReference>
<dbReference type="OMA" id="RAICHYE"/>
<protein>
    <recommendedName>
        <fullName evidence="2">RING-type domain-containing protein</fullName>
    </recommendedName>
</protein>
<evidence type="ECO:0000313" key="4">
    <source>
        <dbReference type="Proteomes" id="UP000177798"/>
    </source>
</evidence>
<reference evidence="4" key="1">
    <citation type="journal article" date="2017" name="Genome Biol. Evol.">
        <title>The complete genome sequence of the phytopathogenic fungus Sclerotinia sclerotiorum reveals insights into the genome architecture of broad host range pathogens.</title>
        <authorList>
            <person name="Derbyshire M."/>
            <person name="Denton-Giles M."/>
            <person name="Hegedus D."/>
            <person name="Seifbarghy S."/>
            <person name="Rollins J."/>
            <person name="van Kan J."/>
            <person name="Seidl M.F."/>
            <person name="Faino L."/>
            <person name="Mbengue M."/>
            <person name="Navaud O."/>
            <person name="Raffaele S."/>
            <person name="Hammond-Kosack K."/>
            <person name="Heard S."/>
            <person name="Oliver R."/>
        </authorList>
    </citation>
    <scope>NUCLEOTIDE SEQUENCE [LARGE SCALE GENOMIC DNA]</scope>
    <source>
        <strain evidence="4">ATCC 18683 / 1980 / Ss-1</strain>
    </source>
</reference>
<gene>
    <name evidence="3" type="ORF">sscle_15g106420</name>
</gene>
<dbReference type="InterPro" id="IPR013083">
    <property type="entry name" value="Znf_RING/FYVE/PHD"/>
</dbReference>
<keyword evidence="1" id="KW-0479">Metal-binding</keyword>
<keyword evidence="1" id="KW-0863">Zinc-finger</keyword>
<evidence type="ECO:0000259" key="2">
    <source>
        <dbReference type="PROSITE" id="PS50089"/>
    </source>
</evidence>
<dbReference type="Proteomes" id="UP000177798">
    <property type="component" value="Chromosome 15"/>
</dbReference>
<organism evidence="3 4">
    <name type="scientific">Sclerotinia sclerotiorum (strain ATCC 18683 / 1980 / Ss-1)</name>
    <name type="common">White mold</name>
    <name type="synonym">Whetzelinia sclerotiorum</name>
    <dbReference type="NCBI Taxonomy" id="665079"/>
    <lineage>
        <taxon>Eukaryota</taxon>
        <taxon>Fungi</taxon>
        <taxon>Dikarya</taxon>
        <taxon>Ascomycota</taxon>
        <taxon>Pezizomycotina</taxon>
        <taxon>Leotiomycetes</taxon>
        <taxon>Helotiales</taxon>
        <taxon>Sclerotiniaceae</taxon>
        <taxon>Sclerotinia</taxon>
    </lineage>
</organism>
<proteinExistence type="predicted"/>
<dbReference type="KEGG" id="ssl:SS1G_09247"/>
<dbReference type="PROSITE" id="PS50089">
    <property type="entry name" value="ZF_RING_2"/>
    <property type="match status" value="1"/>
</dbReference>
<dbReference type="EMBL" id="CP017828">
    <property type="protein sequence ID" value="APA15872.1"/>
    <property type="molecule type" value="Genomic_DNA"/>
</dbReference>
<dbReference type="CDD" id="cd16448">
    <property type="entry name" value="RING-H2"/>
    <property type="match status" value="1"/>
</dbReference>
<dbReference type="VEuPathDB" id="FungiDB:sscle_15g106420"/>
<dbReference type="GO" id="GO:0008270">
    <property type="term" value="F:zinc ion binding"/>
    <property type="evidence" value="ECO:0007669"/>
    <property type="project" value="UniProtKB-KW"/>
</dbReference>
<keyword evidence="1" id="KW-0862">Zinc</keyword>
<evidence type="ECO:0000256" key="1">
    <source>
        <dbReference type="PROSITE-ProRule" id="PRU00175"/>
    </source>
</evidence>